<dbReference type="SUPFAM" id="SSF53822">
    <property type="entry name" value="Periplasmic binding protein-like I"/>
    <property type="match status" value="1"/>
</dbReference>
<dbReference type="InterPro" id="IPR028082">
    <property type="entry name" value="Peripla_BP_I"/>
</dbReference>
<dbReference type="Proteomes" id="UP000287296">
    <property type="component" value="Unassembled WGS sequence"/>
</dbReference>
<protein>
    <submittedName>
        <fullName evidence="7">Sugar ABC transporter substrate-binding protein</fullName>
    </submittedName>
</protein>
<name>A0A429XEB4_SIMTE</name>
<dbReference type="OrthoDB" id="9814427at2"/>
<dbReference type="InterPro" id="IPR025997">
    <property type="entry name" value="SBP_2_dom"/>
</dbReference>
<keyword evidence="3 5" id="KW-0732">Signal</keyword>
<organism evidence="7 8">
    <name type="scientific">Siminovitchia terrae</name>
    <name type="common">Bacillus terrae</name>
    <dbReference type="NCBI Taxonomy" id="1914933"/>
    <lineage>
        <taxon>Bacteria</taxon>
        <taxon>Bacillati</taxon>
        <taxon>Bacillota</taxon>
        <taxon>Bacilli</taxon>
        <taxon>Bacillales</taxon>
        <taxon>Bacillaceae</taxon>
        <taxon>Siminovitchia</taxon>
    </lineage>
</organism>
<dbReference type="PANTHER" id="PTHR46847">
    <property type="entry name" value="D-ALLOSE-BINDING PERIPLASMIC PROTEIN-RELATED"/>
    <property type="match status" value="1"/>
</dbReference>
<feature type="compositionally biased region" description="Low complexity" evidence="4">
    <location>
        <begin position="30"/>
        <end position="45"/>
    </location>
</feature>
<dbReference type="CDD" id="cd01536">
    <property type="entry name" value="PBP1_ABC_sugar_binding-like"/>
    <property type="match status" value="1"/>
</dbReference>
<comment type="similarity">
    <text evidence="2">Belongs to the bacterial solute-binding protein 2 family.</text>
</comment>
<proteinExistence type="inferred from homology"/>
<gene>
    <name evidence="7" type="ORF">D5F11_002310</name>
</gene>
<feature type="region of interest" description="Disordered" evidence="4">
    <location>
        <begin position="29"/>
        <end position="48"/>
    </location>
</feature>
<evidence type="ECO:0000256" key="3">
    <source>
        <dbReference type="ARBA" id="ARBA00022729"/>
    </source>
</evidence>
<comment type="caution">
    <text evidence="7">The sequence shown here is derived from an EMBL/GenBank/DDBJ whole genome shotgun (WGS) entry which is preliminary data.</text>
</comment>
<dbReference type="EMBL" id="QYTW02000001">
    <property type="protein sequence ID" value="RST61729.1"/>
    <property type="molecule type" value="Genomic_DNA"/>
</dbReference>
<dbReference type="RefSeq" id="WP_120115679.1">
    <property type="nucleotide sequence ID" value="NZ_QYTW02000001.1"/>
</dbReference>
<evidence type="ECO:0000256" key="5">
    <source>
        <dbReference type="SAM" id="SignalP"/>
    </source>
</evidence>
<evidence type="ECO:0000259" key="6">
    <source>
        <dbReference type="Pfam" id="PF13407"/>
    </source>
</evidence>
<sequence length="433" mass="46785">MRRLVAFLTVLGMSLSILLVGCSVDEDSSNAKSGGNSESSSGTGNPDVHEIYKLLPKQSLSGVVNPYMEERTNIDKALPKTPKDRNKIVIGWTEITSGNPWFVELIDAATKTAKKYGYDLKVQVADSSVEQQSQHIDSFIAQGVDIIVVDPTDILGVVSGIQRAVDAGIPVITVGSAPDASAPVITTITSSVYLNGFEAGKYVATQYGDDEEINAAMIIGVMGNSTSESRLNGMIGGIIHERMGGSMSKEDAMLEGYKLFEELKKKGSFEYPEVKFSVRGAGTGNWTEEGGLAAAEDLLVAHASSINIILADNDWMGMGAIKAIENADKKGEILVASASDGAREALEYIKSGDLLVTGPYNSKQLGEEAINLIYKIFEEDFDANNLPLETHLEAAAIVKENVDEYYDPDKSNPFFKYKPLEFKTVKEVLDELE</sequence>
<dbReference type="GO" id="GO:0030246">
    <property type="term" value="F:carbohydrate binding"/>
    <property type="evidence" value="ECO:0007669"/>
    <property type="project" value="UniProtKB-ARBA"/>
</dbReference>
<dbReference type="Gene3D" id="3.40.50.2300">
    <property type="match status" value="2"/>
</dbReference>
<evidence type="ECO:0000256" key="1">
    <source>
        <dbReference type="ARBA" id="ARBA00004196"/>
    </source>
</evidence>
<feature type="domain" description="Periplasmic binding protein" evidence="6">
    <location>
        <begin position="96"/>
        <end position="376"/>
    </location>
</feature>
<dbReference type="GO" id="GO:0030313">
    <property type="term" value="C:cell envelope"/>
    <property type="evidence" value="ECO:0007669"/>
    <property type="project" value="UniProtKB-SubCell"/>
</dbReference>
<evidence type="ECO:0000313" key="8">
    <source>
        <dbReference type="Proteomes" id="UP000287296"/>
    </source>
</evidence>
<dbReference type="AlphaFoldDB" id="A0A429XEB4"/>
<comment type="subcellular location">
    <subcellularLocation>
        <location evidence="1">Cell envelope</location>
    </subcellularLocation>
</comment>
<feature type="signal peptide" evidence="5">
    <location>
        <begin position="1"/>
        <end position="19"/>
    </location>
</feature>
<evidence type="ECO:0000256" key="2">
    <source>
        <dbReference type="ARBA" id="ARBA00007639"/>
    </source>
</evidence>
<dbReference type="PANTHER" id="PTHR46847:SF1">
    <property type="entry name" value="D-ALLOSE-BINDING PERIPLASMIC PROTEIN-RELATED"/>
    <property type="match status" value="1"/>
</dbReference>
<dbReference type="PROSITE" id="PS51257">
    <property type="entry name" value="PROKAR_LIPOPROTEIN"/>
    <property type="match status" value="1"/>
</dbReference>
<evidence type="ECO:0000256" key="4">
    <source>
        <dbReference type="SAM" id="MobiDB-lite"/>
    </source>
</evidence>
<dbReference type="Pfam" id="PF13407">
    <property type="entry name" value="Peripla_BP_4"/>
    <property type="match status" value="1"/>
</dbReference>
<feature type="chain" id="PRO_5039421791" evidence="5">
    <location>
        <begin position="20"/>
        <end position="433"/>
    </location>
</feature>
<reference evidence="7 8" key="1">
    <citation type="submission" date="2018-12" db="EMBL/GenBank/DDBJ databases">
        <authorList>
            <person name="Sun L."/>
            <person name="Chen Z."/>
        </authorList>
    </citation>
    <scope>NUCLEOTIDE SEQUENCE [LARGE SCALE GENOMIC DNA]</scope>
    <source>
        <strain evidence="7 8">LMG 29736</strain>
    </source>
</reference>
<evidence type="ECO:0000313" key="7">
    <source>
        <dbReference type="EMBL" id="RST61729.1"/>
    </source>
</evidence>
<accession>A0A429XEB4</accession>